<proteinExistence type="predicted"/>
<organism evidence="2 3">
    <name type="scientific">Streptomyces lacrimifluminis</name>
    <dbReference type="NCBI Taxonomy" id="1500077"/>
    <lineage>
        <taxon>Bacteria</taxon>
        <taxon>Bacillati</taxon>
        <taxon>Actinomycetota</taxon>
        <taxon>Actinomycetes</taxon>
        <taxon>Kitasatosporales</taxon>
        <taxon>Streptomycetaceae</taxon>
        <taxon>Streptomyces</taxon>
    </lineage>
</organism>
<dbReference type="EMBL" id="BMMU01000037">
    <property type="protein sequence ID" value="GGJ64206.1"/>
    <property type="molecule type" value="Genomic_DNA"/>
</dbReference>
<accession>A0A917UKZ0</accession>
<feature type="region of interest" description="Disordered" evidence="1">
    <location>
        <begin position="1"/>
        <end position="30"/>
    </location>
</feature>
<reference evidence="2" key="2">
    <citation type="submission" date="2020-09" db="EMBL/GenBank/DDBJ databases">
        <authorList>
            <person name="Sun Q."/>
            <person name="Zhou Y."/>
        </authorList>
    </citation>
    <scope>NUCLEOTIDE SEQUENCE</scope>
    <source>
        <strain evidence="2">CGMCC 4.7272</strain>
    </source>
</reference>
<protein>
    <submittedName>
        <fullName evidence="2">Uncharacterized protein</fullName>
    </submittedName>
</protein>
<dbReference type="Proteomes" id="UP000625682">
    <property type="component" value="Unassembled WGS sequence"/>
</dbReference>
<sequence>MLGDRPDGRVGRVHGPGGGSSAPPPSRARVTVPTSVRPLAVTMALDAVGAYPTAVTITVYAPGASGVASRTTPSASAPARTTCRPVESVTVTTACDTAHPSRVRTRALSPAGPVIPVMSRYSSPGWASSMSWSSVPRPETVRAVATGG</sequence>
<evidence type="ECO:0000313" key="3">
    <source>
        <dbReference type="Proteomes" id="UP000625682"/>
    </source>
</evidence>
<reference evidence="2" key="1">
    <citation type="journal article" date="2014" name="Int. J. Syst. Evol. Microbiol.">
        <title>Complete genome sequence of Corynebacterium casei LMG S-19264T (=DSM 44701T), isolated from a smear-ripened cheese.</title>
        <authorList>
            <consortium name="US DOE Joint Genome Institute (JGI-PGF)"/>
            <person name="Walter F."/>
            <person name="Albersmeier A."/>
            <person name="Kalinowski J."/>
            <person name="Ruckert C."/>
        </authorList>
    </citation>
    <scope>NUCLEOTIDE SEQUENCE</scope>
    <source>
        <strain evidence="2">CGMCC 4.7272</strain>
    </source>
</reference>
<evidence type="ECO:0000313" key="2">
    <source>
        <dbReference type="EMBL" id="GGJ64206.1"/>
    </source>
</evidence>
<evidence type="ECO:0000256" key="1">
    <source>
        <dbReference type="SAM" id="MobiDB-lite"/>
    </source>
</evidence>
<name>A0A917UKZ0_9ACTN</name>
<keyword evidence="3" id="KW-1185">Reference proteome</keyword>
<comment type="caution">
    <text evidence="2">The sequence shown here is derived from an EMBL/GenBank/DDBJ whole genome shotgun (WGS) entry which is preliminary data.</text>
</comment>
<dbReference type="AlphaFoldDB" id="A0A917UKZ0"/>
<feature type="compositionally biased region" description="Basic and acidic residues" evidence="1">
    <location>
        <begin position="1"/>
        <end position="10"/>
    </location>
</feature>
<gene>
    <name evidence="2" type="ORF">GCM10012282_71750</name>
</gene>